<sequence length="41" mass="4744">MTGINLFFPVAFRVYPQKYLSVSMTKGLTHDKSTKPQKQVR</sequence>
<dbReference type="EMBL" id="VSSQ01067641">
    <property type="protein sequence ID" value="MPN19993.1"/>
    <property type="molecule type" value="Genomic_DNA"/>
</dbReference>
<organism evidence="1">
    <name type="scientific">bioreactor metagenome</name>
    <dbReference type="NCBI Taxonomy" id="1076179"/>
    <lineage>
        <taxon>unclassified sequences</taxon>
        <taxon>metagenomes</taxon>
        <taxon>ecological metagenomes</taxon>
    </lineage>
</organism>
<gene>
    <name evidence="1" type="ORF">SDC9_167369</name>
</gene>
<comment type="caution">
    <text evidence="1">The sequence shown here is derived from an EMBL/GenBank/DDBJ whole genome shotgun (WGS) entry which is preliminary data.</text>
</comment>
<name>A0A645G7U0_9ZZZZ</name>
<proteinExistence type="predicted"/>
<reference evidence="1" key="1">
    <citation type="submission" date="2019-08" db="EMBL/GenBank/DDBJ databases">
        <authorList>
            <person name="Kucharzyk K."/>
            <person name="Murdoch R.W."/>
            <person name="Higgins S."/>
            <person name="Loffler F."/>
        </authorList>
    </citation>
    <scope>NUCLEOTIDE SEQUENCE</scope>
</reference>
<evidence type="ECO:0000313" key="1">
    <source>
        <dbReference type="EMBL" id="MPN19993.1"/>
    </source>
</evidence>
<accession>A0A645G7U0</accession>
<protein>
    <submittedName>
        <fullName evidence="1">Uncharacterized protein</fullName>
    </submittedName>
</protein>
<dbReference type="AlphaFoldDB" id="A0A645G7U0"/>